<accession>A0AAE9IZ62</accession>
<organism evidence="1 2">
    <name type="scientific">Caenorhabditis briggsae</name>
    <dbReference type="NCBI Taxonomy" id="6238"/>
    <lineage>
        <taxon>Eukaryota</taxon>
        <taxon>Metazoa</taxon>
        <taxon>Ecdysozoa</taxon>
        <taxon>Nematoda</taxon>
        <taxon>Chromadorea</taxon>
        <taxon>Rhabditida</taxon>
        <taxon>Rhabditina</taxon>
        <taxon>Rhabditomorpha</taxon>
        <taxon>Rhabditoidea</taxon>
        <taxon>Rhabditidae</taxon>
        <taxon>Peloderinae</taxon>
        <taxon>Caenorhabditis</taxon>
    </lineage>
</organism>
<gene>
    <name evidence="1" type="ORF">L3Y34_015020</name>
</gene>
<dbReference type="EMBL" id="CP090891">
    <property type="protein sequence ID" value="ULU11245.1"/>
    <property type="molecule type" value="Genomic_DNA"/>
</dbReference>
<dbReference type="AlphaFoldDB" id="A0AAE9IZ62"/>
<reference evidence="1 2" key="1">
    <citation type="submission" date="2022-05" db="EMBL/GenBank/DDBJ databases">
        <title>Chromosome-level reference genomes for two strains of Caenorhabditis briggsae: an improved platform for comparative genomics.</title>
        <authorList>
            <person name="Stevens L."/>
            <person name="Andersen E.C."/>
        </authorList>
    </citation>
    <scope>NUCLEOTIDE SEQUENCE [LARGE SCALE GENOMIC DNA]</scope>
    <source>
        <strain evidence="1">QX1410_ONT</strain>
        <tissue evidence="1">Whole-organism</tissue>
    </source>
</reference>
<evidence type="ECO:0000313" key="1">
    <source>
        <dbReference type="EMBL" id="ULU11245.1"/>
    </source>
</evidence>
<dbReference type="Proteomes" id="UP000827892">
    <property type="component" value="Chromosome I"/>
</dbReference>
<proteinExistence type="predicted"/>
<evidence type="ECO:0000313" key="2">
    <source>
        <dbReference type="Proteomes" id="UP000827892"/>
    </source>
</evidence>
<name>A0AAE9IZ62_CAEBR</name>
<protein>
    <submittedName>
        <fullName evidence="1">Uncharacterized protein</fullName>
    </submittedName>
</protein>
<sequence>MKLHIIFKKSLHVFKQEQGAIMNTINTIRKPIYRISSNRSPWAFIFQSLSQAGLLVFNDLFSKKCIQKLRNLTIRKFRILKFSVLENSNLSFRDSKFQNSEFMKF</sequence>